<dbReference type="InterPro" id="IPR042070">
    <property type="entry name" value="PucR_C-HTH_sf"/>
</dbReference>
<dbReference type="Gene3D" id="1.10.10.2840">
    <property type="entry name" value="PucR C-terminal helix-turn-helix domain"/>
    <property type="match status" value="1"/>
</dbReference>
<dbReference type="InterPro" id="IPR051448">
    <property type="entry name" value="CdaR-like_regulators"/>
</dbReference>
<dbReference type="AlphaFoldDB" id="A0A0R2BBY2"/>
<dbReference type="STRING" id="33960.TY91_16555"/>
<sequence length="438" mass="49682">MQSEKPLTRNDILVDLPLSLDQLNDQVLAALRWDYVASQTFEHIQAGLAAQLPIQAYLDTFAKQLDQSLILFDHHDQLLISSTYGSLGHLSTESMVHRLLPTLADVSGSLIFSDTMQTQLAAISIKPGFTFATPLTDRHQAAYIFGLLRRIGDVLVHQIETMAAPTDQLASSLPSAYFSNTLLDLIHSQTVNTAELHDWHLDSKQSTYIMRITFATALESVMINDFLRVLTPLLGNLRYCIENTSLVIICSTDQPLNTMKSTLLTLYQYAEKYDFLITLSAPFHAIERASAAYQQCVSVQAYAVTVPLPDRILFFQDVALLELIDHVKGRVNLSDYVHPDLQYLMAYDAHHNTDYLTTVHLYLYDDQNTKQAAADLHIHPNTLLYRIGKIKKLLDYDFSFGKQNLDYRMGFLILYSQNKVPLPHSRRTPREDQSRKDS</sequence>
<dbReference type="Proteomes" id="UP000051845">
    <property type="component" value="Unassembled WGS sequence"/>
</dbReference>
<evidence type="ECO:0000313" key="2">
    <source>
        <dbReference type="EMBL" id="KRM76657.1"/>
    </source>
</evidence>
<evidence type="ECO:0000313" key="3">
    <source>
        <dbReference type="Proteomes" id="UP000051845"/>
    </source>
</evidence>
<comment type="caution">
    <text evidence="2">The sequence shown here is derived from an EMBL/GenBank/DDBJ whole genome shotgun (WGS) entry which is preliminary data.</text>
</comment>
<dbReference type="RefSeq" id="WP_161939782.1">
    <property type="nucleotide sequence ID" value="NZ_AYYR01000022.1"/>
</dbReference>
<reference evidence="2 3" key="1">
    <citation type="journal article" date="2015" name="Genome Announc.">
        <title>Expanding the biotechnology potential of lactobacilli through comparative genomics of 213 strains and associated genera.</title>
        <authorList>
            <person name="Sun Z."/>
            <person name="Harris H.M."/>
            <person name="McCann A."/>
            <person name="Guo C."/>
            <person name="Argimon S."/>
            <person name="Zhang W."/>
            <person name="Yang X."/>
            <person name="Jeffery I.B."/>
            <person name="Cooney J.C."/>
            <person name="Kagawa T.F."/>
            <person name="Liu W."/>
            <person name="Song Y."/>
            <person name="Salvetti E."/>
            <person name="Wrobel A."/>
            <person name="Rasinkangas P."/>
            <person name="Parkhill J."/>
            <person name="Rea M.C."/>
            <person name="O'Sullivan O."/>
            <person name="Ritari J."/>
            <person name="Douillard F.P."/>
            <person name="Paul Ross R."/>
            <person name="Yang R."/>
            <person name="Briner A.E."/>
            <person name="Felis G.E."/>
            <person name="de Vos W.M."/>
            <person name="Barrangou R."/>
            <person name="Klaenhammer T.R."/>
            <person name="Caufield P.W."/>
            <person name="Cui Y."/>
            <person name="Zhang H."/>
            <person name="O'Toole P.W."/>
        </authorList>
    </citation>
    <scope>NUCLEOTIDE SEQUENCE [LARGE SCALE GENOMIC DNA]</scope>
    <source>
        <strain evidence="2 3">DSM 20515</strain>
    </source>
</reference>
<dbReference type="InterPro" id="IPR025736">
    <property type="entry name" value="PucR_C-HTH_dom"/>
</dbReference>
<dbReference type="EMBL" id="AYYR01000022">
    <property type="protein sequence ID" value="KRM76657.1"/>
    <property type="molecule type" value="Genomic_DNA"/>
</dbReference>
<gene>
    <name evidence="2" type="ORF">FC82_GL001138</name>
</gene>
<dbReference type="Pfam" id="PF13556">
    <property type="entry name" value="HTH_30"/>
    <property type="match status" value="1"/>
</dbReference>
<feature type="domain" description="PucR C-terminal helix-turn-helix" evidence="1">
    <location>
        <begin position="355"/>
        <end position="410"/>
    </location>
</feature>
<proteinExistence type="predicted"/>
<dbReference type="PANTHER" id="PTHR33744">
    <property type="entry name" value="CARBOHYDRATE DIACID REGULATOR"/>
    <property type="match status" value="1"/>
</dbReference>
<organism evidence="2 3">
    <name type="scientific">Secundilactobacillus collinoides DSM 20515 = JCM 1123</name>
    <dbReference type="NCBI Taxonomy" id="1423733"/>
    <lineage>
        <taxon>Bacteria</taxon>
        <taxon>Bacillati</taxon>
        <taxon>Bacillota</taxon>
        <taxon>Bacilli</taxon>
        <taxon>Lactobacillales</taxon>
        <taxon>Lactobacillaceae</taxon>
        <taxon>Secundilactobacillus</taxon>
    </lineage>
</organism>
<dbReference type="PATRIC" id="fig|1423733.4.peg.1201"/>
<accession>A0A0R2BBY2</accession>
<name>A0A0R2BBY2_SECCO</name>
<protein>
    <recommendedName>
        <fullName evidence="1">PucR C-terminal helix-turn-helix domain-containing protein</fullName>
    </recommendedName>
</protein>
<evidence type="ECO:0000259" key="1">
    <source>
        <dbReference type="Pfam" id="PF13556"/>
    </source>
</evidence>
<dbReference type="PANTHER" id="PTHR33744:SF7">
    <property type="entry name" value="PUCR FAMILY TRANSCRIPTIONAL REGULATOR"/>
    <property type="match status" value="1"/>
</dbReference>